<dbReference type="AlphaFoldDB" id="A0A4R4W565"/>
<keyword evidence="1" id="KW-0812">Transmembrane</keyword>
<evidence type="ECO:0000256" key="1">
    <source>
        <dbReference type="SAM" id="Phobius"/>
    </source>
</evidence>
<gene>
    <name evidence="2" type="ORF">E1294_45420</name>
</gene>
<accession>A0A4R4W565</accession>
<feature type="transmembrane region" description="Helical" evidence="1">
    <location>
        <begin position="29"/>
        <end position="47"/>
    </location>
</feature>
<keyword evidence="1" id="KW-0472">Membrane</keyword>
<dbReference type="RefSeq" id="WP_132517928.1">
    <property type="nucleotide sequence ID" value="NZ_SMKP01000222.1"/>
</dbReference>
<keyword evidence="3" id="KW-1185">Reference proteome</keyword>
<protein>
    <submittedName>
        <fullName evidence="2">Uncharacterized protein</fullName>
    </submittedName>
</protein>
<feature type="transmembrane region" description="Helical" evidence="1">
    <location>
        <begin position="7"/>
        <end position="23"/>
    </location>
</feature>
<evidence type="ECO:0000313" key="3">
    <source>
        <dbReference type="Proteomes" id="UP000294543"/>
    </source>
</evidence>
<reference evidence="2 3" key="1">
    <citation type="submission" date="2019-03" db="EMBL/GenBank/DDBJ databases">
        <title>Draft genome sequences of novel Actinobacteria.</title>
        <authorList>
            <person name="Sahin N."/>
            <person name="Ay H."/>
            <person name="Saygin H."/>
        </authorList>
    </citation>
    <scope>NUCLEOTIDE SEQUENCE [LARGE SCALE GENOMIC DNA]</scope>
    <source>
        <strain evidence="2 3">KC712</strain>
    </source>
</reference>
<evidence type="ECO:0000313" key="2">
    <source>
        <dbReference type="EMBL" id="TDD11153.1"/>
    </source>
</evidence>
<name>A0A4R4W565_9ACTN</name>
<dbReference type="EMBL" id="SMKP01000222">
    <property type="protein sequence ID" value="TDD11153.1"/>
    <property type="molecule type" value="Genomic_DNA"/>
</dbReference>
<sequence length="83" mass="9488">MRPAERLLLGYLTIMMVLVIAFRDGVTSWPVLIGGYALMALFLMFLARRPLRFIRFARCVRENAPDRAGNTHQPREGLWGILA</sequence>
<comment type="caution">
    <text evidence="2">The sequence shown here is derived from an EMBL/GenBank/DDBJ whole genome shotgun (WGS) entry which is preliminary data.</text>
</comment>
<proteinExistence type="predicted"/>
<keyword evidence="1" id="KW-1133">Transmembrane helix</keyword>
<organism evidence="2 3">
    <name type="scientific">Nonomuraea diastatica</name>
    <dbReference type="NCBI Taxonomy" id="1848329"/>
    <lineage>
        <taxon>Bacteria</taxon>
        <taxon>Bacillati</taxon>
        <taxon>Actinomycetota</taxon>
        <taxon>Actinomycetes</taxon>
        <taxon>Streptosporangiales</taxon>
        <taxon>Streptosporangiaceae</taxon>
        <taxon>Nonomuraea</taxon>
    </lineage>
</organism>
<dbReference type="Proteomes" id="UP000294543">
    <property type="component" value="Unassembled WGS sequence"/>
</dbReference>